<name>A0A2S1LRX6_9FLAO</name>
<keyword evidence="3" id="KW-0813">Transport</keyword>
<dbReference type="PANTHER" id="PTHR30026:SF20">
    <property type="entry name" value="OUTER MEMBRANE PROTEIN TOLC"/>
    <property type="match status" value="1"/>
</dbReference>
<comment type="similarity">
    <text evidence="2">Belongs to the outer membrane factor (OMF) (TC 1.B.17) family.</text>
</comment>
<keyword evidence="4" id="KW-1134">Transmembrane beta strand</keyword>
<keyword evidence="7" id="KW-0998">Cell outer membrane</keyword>
<gene>
    <name evidence="9" type="ORF">FK004_15240</name>
</gene>
<dbReference type="AlphaFoldDB" id="A0A2S1LRX6"/>
<dbReference type="Pfam" id="PF02321">
    <property type="entry name" value="OEP"/>
    <property type="match status" value="2"/>
</dbReference>
<dbReference type="EMBL" id="CP020919">
    <property type="protein sequence ID" value="AWG26479.1"/>
    <property type="molecule type" value="Genomic_DNA"/>
</dbReference>
<dbReference type="InterPro" id="IPR003423">
    <property type="entry name" value="OMP_efflux"/>
</dbReference>
<accession>A0A2S1LRX6</accession>
<keyword evidence="10" id="KW-1185">Reference proteome</keyword>
<evidence type="ECO:0000256" key="4">
    <source>
        <dbReference type="ARBA" id="ARBA00022452"/>
    </source>
</evidence>
<dbReference type="GO" id="GO:0009279">
    <property type="term" value="C:cell outer membrane"/>
    <property type="evidence" value="ECO:0007669"/>
    <property type="project" value="UniProtKB-SubCell"/>
</dbReference>
<dbReference type="GO" id="GO:0015288">
    <property type="term" value="F:porin activity"/>
    <property type="evidence" value="ECO:0007669"/>
    <property type="project" value="TreeGrafter"/>
</dbReference>
<keyword evidence="8" id="KW-0175">Coiled coil</keyword>
<dbReference type="Gene3D" id="1.20.1600.10">
    <property type="entry name" value="Outer membrane efflux proteins (OEP)"/>
    <property type="match status" value="1"/>
</dbReference>
<protein>
    <submittedName>
        <fullName evidence="9">Transporter</fullName>
    </submittedName>
</protein>
<comment type="subcellular location">
    <subcellularLocation>
        <location evidence="1">Cell outer membrane</location>
    </subcellularLocation>
</comment>
<evidence type="ECO:0000256" key="7">
    <source>
        <dbReference type="ARBA" id="ARBA00023237"/>
    </source>
</evidence>
<evidence type="ECO:0000256" key="1">
    <source>
        <dbReference type="ARBA" id="ARBA00004442"/>
    </source>
</evidence>
<keyword evidence="5" id="KW-0812">Transmembrane</keyword>
<dbReference type="GO" id="GO:0015562">
    <property type="term" value="F:efflux transmembrane transporter activity"/>
    <property type="evidence" value="ECO:0007669"/>
    <property type="project" value="InterPro"/>
</dbReference>
<evidence type="ECO:0000256" key="2">
    <source>
        <dbReference type="ARBA" id="ARBA00007613"/>
    </source>
</evidence>
<dbReference type="KEGG" id="fki:FK004_15240"/>
<keyword evidence="6" id="KW-0472">Membrane</keyword>
<reference evidence="9 10" key="1">
    <citation type="submission" date="2017-04" db="EMBL/GenBank/DDBJ databases">
        <title>Complete genome sequence of Flavobacterium kingsejong AJ004.</title>
        <authorList>
            <person name="Lee P.C."/>
        </authorList>
    </citation>
    <scope>NUCLEOTIDE SEQUENCE [LARGE SCALE GENOMIC DNA]</scope>
    <source>
        <strain evidence="9 10">AJ004</strain>
    </source>
</reference>
<evidence type="ECO:0000256" key="3">
    <source>
        <dbReference type="ARBA" id="ARBA00022448"/>
    </source>
</evidence>
<evidence type="ECO:0000256" key="5">
    <source>
        <dbReference type="ARBA" id="ARBA00022692"/>
    </source>
</evidence>
<proteinExistence type="inferred from homology"/>
<dbReference type="PANTHER" id="PTHR30026">
    <property type="entry name" value="OUTER MEMBRANE PROTEIN TOLC"/>
    <property type="match status" value="1"/>
</dbReference>
<dbReference type="SUPFAM" id="SSF56954">
    <property type="entry name" value="Outer membrane efflux proteins (OEP)"/>
    <property type="match status" value="1"/>
</dbReference>
<dbReference type="InterPro" id="IPR051906">
    <property type="entry name" value="TolC-like"/>
</dbReference>
<evidence type="ECO:0000313" key="10">
    <source>
        <dbReference type="Proteomes" id="UP000244677"/>
    </source>
</evidence>
<evidence type="ECO:0000313" key="9">
    <source>
        <dbReference type="EMBL" id="AWG26479.1"/>
    </source>
</evidence>
<evidence type="ECO:0000256" key="8">
    <source>
        <dbReference type="SAM" id="Coils"/>
    </source>
</evidence>
<dbReference type="GO" id="GO:1990281">
    <property type="term" value="C:efflux pump complex"/>
    <property type="evidence" value="ECO:0007669"/>
    <property type="project" value="TreeGrafter"/>
</dbReference>
<evidence type="ECO:0000256" key="6">
    <source>
        <dbReference type="ARBA" id="ARBA00023136"/>
    </source>
</evidence>
<sequence length="455" mass="51105">MKIIPNFSIAKMSVAGLLMAFLFSGSIVAQKRSLTLKDAITYALENKSDAKKSRLQIENSQYQIEEVRSRALPQISATGSLMYNPILQLNAIDASAFGGGSGVLLAALGQKWSSTAGLNLTQNIFDQSIFTGLKAAKTTREFYQVNAQLTDEQVIERVANNYYNVYVQRQKLTVVDSNYVNTSKVKNIIKGQYDNGLAKKIDLDRIMVKLYNIDTQRQQLKNAVQLQENTLKFYMGMPIATPIELPVTEFELSPQILGETPDATQRTDYILLKTQEKLLEYQKKAVQAGYYPTLALTAGYNYIGQGPEMPWFKPTADKVYWSDYSSIGLNLHIPIFTGFGTRAKVRQADVDLRKLEEDMKDTKLSLELAYENSRTQIDNSIVTINNQKQNLKLAQEVLDDTKNNYYNGLASLTDLLDGENSLVEAQNNYTSALLDYRLAEIQLIKAKGELKTLIN</sequence>
<organism evidence="9 10">
    <name type="scientific">Flavobacterium kingsejongi</name>
    <dbReference type="NCBI Taxonomy" id="1678728"/>
    <lineage>
        <taxon>Bacteria</taxon>
        <taxon>Pseudomonadati</taxon>
        <taxon>Bacteroidota</taxon>
        <taxon>Flavobacteriia</taxon>
        <taxon>Flavobacteriales</taxon>
        <taxon>Flavobacteriaceae</taxon>
        <taxon>Flavobacterium</taxon>
    </lineage>
</organism>
<dbReference type="Proteomes" id="UP000244677">
    <property type="component" value="Chromosome"/>
</dbReference>
<feature type="coiled-coil region" evidence="8">
    <location>
        <begin position="345"/>
        <end position="404"/>
    </location>
</feature>